<gene>
    <name evidence="3" type="primary">LOC109472079</name>
</gene>
<evidence type="ECO:0000313" key="2">
    <source>
        <dbReference type="Proteomes" id="UP000515135"/>
    </source>
</evidence>
<keyword evidence="2" id="KW-1185">Reference proteome</keyword>
<feature type="compositionally biased region" description="Pro residues" evidence="1">
    <location>
        <begin position="19"/>
        <end position="28"/>
    </location>
</feature>
<feature type="compositionally biased region" description="Gly residues" evidence="1">
    <location>
        <begin position="87"/>
        <end position="105"/>
    </location>
</feature>
<dbReference type="Proteomes" id="UP000515135">
    <property type="component" value="Unplaced"/>
</dbReference>
<feature type="region of interest" description="Disordered" evidence="1">
    <location>
        <begin position="1"/>
        <end position="129"/>
    </location>
</feature>
<dbReference type="Pfam" id="PF15502">
    <property type="entry name" value="MPLKIP"/>
    <property type="match status" value="1"/>
</dbReference>
<dbReference type="InterPro" id="IPR028265">
    <property type="entry name" value="TTDN1/SICKLE"/>
</dbReference>
<dbReference type="OrthoDB" id="10486773at2759"/>
<evidence type="ECO:0000256" key="1">
    <source>
        <dbReference type="SAM" id="MobiDB-lite"/>
    </source>
</evidence>
<dbReference type="AlphaFoldDB" id="A0A6P4Z823"/>
<protein>
    <submittedName>
        <fullName evidence="3">M-phase-specific PLK1-interacting protein-like</fullName>
    </submittedName>
</protein>
<reference evidence="3" key="1">
    <citation type="submission" date="2025-08" db="UniProtKB">
        <authorList>
            <consortium name="RefSeq"/>
        </authorList>
    </citation>
    <scope>IDENTIFICATION</scope>
    <source>
        <tissue evidence="3">Gonad</tissue>
    </source>
</reference>
<proteinExistence type="predicted"/>
<organism evidence="2 3">
    <name type="scientific">Branchiostoma belcheri</name>
    <name type="common">Amphioxus</name>
    <dbReference type="NCBI Taxonomy" id="7741"/>
    <lineage>
        <taxon>Eukaryota</taxon>
        <taxon>Metazoa</taxon>
        <taxon>Chordata</taxon>
        <taxon>Cephalochordata</taxon>
        <taxon>Leptocardii</taxon>
        <taxon>Amphioxiformes</taxon>
        <taxon>Branchiostomatidae</taxon>
        <taxon>Branchiostoma</taxon>
    </lineage>
</organism>
<evidence type="ECO:0000313" key="3">
    <source>
        <dbReference type="RefSeq" id="XP_019627212.1"/>
    </source>
</evidence>
<sequence length="170" mass="18894">MYRGNFPPNPYGSGVPGSRRPPPKPFPSPRGQAPHCSPHGGRPPPPFFGSPQMFFPGQRQGFVPPAMANPQPRFRPGFRDGPPRSGFGRGAWGRGRGDRGQGGSGLKFQENSQGSRSGPRLQEREVNFNPQQYYKHSMAVDPWQGLEPIVMNIPEAQRHIKGKSRRYFTC</sequence>
<dbReference type="GeneID" id="109472079"/>
<accession>A0A6P4Z823</accession>
<name>A0A6P4Z823_BRABE</name>
<dbReference type="RefSeq" id="XP_019627212.1">
    <property type="nucleotide sequence ID" value="XM_019771653.1"/>
</dbReference>
<dbReference type="KEGG" id="bbel:109472079"/>